<evidence type="ECO:0000313" key="3">
    <source>
        <dbReference type="EMBL" id="PVU92271.1"/>
    </source>
</evidence>
<feature type="compositionally biased region" description="Basic and acidic residues" evidence="2">
    <location>
        <begin position="513"/>
        <end position="532"/>
    </location>
</feature>
<feature type="compositionally biased region" description="Polar residues" evidence="2">
    <location>
        <begin position="114"/>
        <end position="125"/>
    </location>
</feature>
<feature type="compositionally biased region" description="Polar residues" evidence="2">
    <location>
        <begin position="29"/>
        <end position="56"/>
    </location>
</feature>
<feature type="region of interest" description="Disordered" evidence="2">
    <location>
        <begin position="331"/>
        <end position="350"/>
    </location>
</feature>
<accession>A0A2T9YIV7</accession>
<reference evidence="3 4" key="1">
    <citation type="journal article" date="2018" name="MBio">
        <title>Comparative Genomics Reveals the Core Gene Toolbox for the Fungus-Insect Symbiosis.</title>
        <authorList>
            <person name="Wang Y."/>
            <person name="Stata M."/>
            <person name="Wang W."/>
            <person name="Stajich J.E."/>
            <person name="White M.M."/>
            <person name="Moncalvo J.M."/>
        </authorList>
    </citation>
    <scope>NUCLEOTIDE SEQUENCE [LARGE SCALE GENOMIC DNA]</scope>
    <source>
        <strain evidence="3 4">AUS-77-4</strain>
    </source>
</reference>
<feature type="region of interest" description="Disordered" evidence="2">
    <location>
        <begin position="438"/>
        <end position="556"/>
    </location>
</feature>
<feature type="region of interest" description="Disordered" evidence="2">
    <location>
        <begin position="103"/>
        <end position="145"/>
    </location>
</feature>
<feature type="region of interest" description="Disordered" evidence="2">
    <location>
        <begin position="17"/>
        <end position="81"/>
    </location>
</feature>
<feature type="region of interest" description="Disordered" evidence="2">
    <location>
        <begin position="1332"/>
        <end position="1367"/>
    </location>
</feature>
<feature type="compositionally biased region" description="Basic and acidic residues" evidence="2">
    <location>
        <begin position="135"/>
        <end position="145"/>
    </location>
</feature>
<protein>
    <submittedName>
        <fullName evidence="3">Uncharacterized protein</fullName>
    </submittedName>
</protein>
<feature type="region of interest" description="Disordered" evidence="2">
    <location>
        <begin position="357"/>
        <end position="415"/>
    </location>
</feature>
<comment type="caution">
    <text evidence="3">The sequence shown here is derived from an EMBL/GenBank/DDBJ whole genome shotgun (WGS) entry which is preliminary data.</text>
</comment>
<feature type="region of interest" description="Disordered" evidence="2">
    <location>
        <begin position="1267"/>
        <end position="1302"/>
    </location>
</feature>
<feature type="compositionally biased region" description="Polar residues" evidence="2">
    <location>
        <begin position="1563"/>
        <end position="1596"/>
    </location>
</feature>
<feature type="compositionally biased region" description="Low complexity" evidence="2">
    <location>
        <begin position="1180"/>
        <end position="1191"/>
    </location>
</feature>
<feature type="compositionally biased region" description="Polar residues" evidence="2">
    <location>
        <begin position="603"/>
        <end position="617"/>
    </location>
</feature>
<feature type="compositionally biased region" description="Polar residues" evidence="2">
    <location>
        <begin position="1344"/>
        <end position="1366"/>
    </location>
</feature>
<proteinExistence type="predicted"/>
<feature type="compositionally biased region" description="Basic and acidic residues" evidence="2">
    <location>
        <begin position="618"/>
        <end position="632"/>
    </location>
</feature>
<name>A0A2T9YIV7_9FUNG</name>
<feature type="compositionally biased region" description="Polar residues" evidence="2">
    <location>
        <begin position="1391"/>
        <end position="1407"/>
    </location>
</feature>
<feature type="compositionally biased region" description="Acidic residues" evidence="2">
    <location>
        <begin position="1434"/>
        <end position="1446"/>
    </location>
</feature>
<evidence type="ECO:0000313" key="4">
    <source>
        <dbReference type="Proteomes" id="UP000245699"/>
    </source>
</evidence>
<feature type="compositionally biased region" description="Basic and acidic residues" evidence="2">
    <location>
        <begin position="400"/>
        <end position="411"/>
    </location>
</feature>
<feature type="coiled-coil region" evidence="1">
    <location>
        <begin position="710"/>
        <end position="769"/>
    </location>
</feature>
<feature type="region of interest" description="Disordered" evidence="2">
    <location>
        <begin position="1388"/>
        <end position="1457"/>
    </location>
</feature>
<dbReference type="Proteomes" id="UP000245699">
    <property type="component" value="Unassembled WGS sequence"/>
</dbReference>
<feature type="compositionally biased region" description="Polar residues" evidence="2">
    <location>
        <begin position="1121"/>
        <end position="1153"/>
    </location>
</feature>
<feature type="compositionally biased region" description="Polar residues" evidence="2">
    <location>
        <begin position="1267"/>
        <end position="1288"/>
    </location>
</feature>
<feature type="region of interest" description="Disordered" evidence="2">
    <location>
        <begin position="1563"/>
        <end position="1602"/>
    </location>
</feature>
<organism evidence="3 4">
    <name type="scientific">Furculomyces boomerangus</name>
    <dbReference type="NCBI Taxonomy" id="61424"/>
    <lineage>
        <taxon>Eukaryota</taxon>
        <taxon>Fungi</taxon>
        <taxon>Fungi incertae sedis</taxon>
        <taxon>Zoopagomycota</taxon>
        <taxon>Kickxellomycotina</taxon>
        <taxon>Harpellomycetes</taxon>
        <taxon>Harpellales</taxon>
        <taxon>Harpellaceae</taxon>
        <taxon>Furculomyces</taxon>
    </lineage>
</organism>
<feature type="region of interest" description="Disordered" evidence="2">
    <location>
        <begin position="1180"/>
        <end position="1202"/>
    </location>
</feature>
<evidence type="ECO:0000256" key="1">
    <source>
        <dbReference type="SAM" id="Coils"/>
    </source>
</evidence>
<gene>
    <name evidence="3" type="ORF">BB559_003771</name>
</gene>
<feature type="region of interest" description="Disordered" evidence="2">
    <location>
        <begin position="208"/>
        <end position="237"/>
    </location>
</feature>
<feature type="region of interest" description="Disordered" evidence="2">
    <location>
        <begin position="603"/>
        <end position="642"/>
    </location>
</feature>
<feature type="compositionally biased region" description="Polar residues" evidence="2">
    <location>
        <begin position="370"/>
        <end position="384"/>
    </location>
</feature>
<feature type="compositionally biased region" description="Polar residues" evidence="2">
    <location>
        <begin position="226"/>
        <end position="235"/>
    </location>
</feature>
<feature type="compositionally biased region" description="Polar residues" evidence="2">
    <location>
        <begin position="448"/>
        <end position="460"/>
    </location>
</feature>
<feature type="region of interest" description="Disordered" evidence="2">
    <location>
        <begin position="1033"/>
        <end position="1162"/>
    </location>
</feature>
<feature type="compositionally biased region" description="Polar residues" evidence="2">
    <location>
        <begin position="469"/>
        <end position="481"/>
    </location>
</feature>
<sequence length="1602" mass="179075">MNTSNSRFSSNSLIFEHKYEGNPAPPHPATSTNSYARISNDSAENYNYVQRTSTENLSKTSDTESSKSSKLSKQDKRKKPSNERITYDYVLKALKKQELIKAEFSSSKSSKNSTNLKVLTPSTNPEGKRYGRNKISIDSDREQKPDSLKIVSRGLTPISNELQEKISNSPLTSSYNDSPFEIRDSFFNSVGLDQDDIKLVYMHTPNIMERRRRSRSKNVDSPHPETPTSIRNSCDSDAGSLMIRKLKEELPEDNPSSPSKAPKRILEKEYRNNYRPEILSYPENQSSLLDSGLETANKYLKSSISLSSTPALHKNNYIIQNMLKDTQNKIDNDPSSSMIENMIKNDSRPILKKAETSYSTPKQLNKDQYHQSNQSKESLNNLNFTERIRSQAYSENQSIKNDKLPSSERDSSTQSTNAVYKYISHQKRDGYFVTQEAKIASDSDSRSQNHTKTRSNSEQYIQEEKTINKNDSVINSATSNTRQDERNSLSRENSNESPGYSRRSGGKIFGISRHSEESNSKVNHKSEYDSHNNKNPGYAYESNQNSSGGLQTNGKNYSRSKVLHSATNLSDTPKTKFRIDYSIMDMNKSENIGEDLTSQLKNEPSSVIKNVDNSIQTDNEKGNQETSKKSAEVGDIDGSMSKSYLINSGDNNLDKPSENPTVQNIPNSSAKLMHASVSTIQYQQARKAKKRHRNVGIQCKITEKYGESEKDNLIRKINDSDEFIKKLQQEMSLIKEKHDTEMKKITNLVEQLEDSNSQLNVELEITQEQLKSINLHNEEYDNAQNLHYKLKFDALERELSISKEVSKDRIDELMEQIVYLTKQVEYYRSKDTTLNEINQTELDDNLPENTTDVSSIKDESFSGNEDGNKEIISSVSKVSINEVYTLAAKLMRSKNGRSSDVSFIKNEYINSNDKKKQQSEDNEFFGAISRIEARIDVTNSAIGNGLNRISKNLEDIVDNTVENLTDSDAQSRNTGGDAVGYTRIPDDLSIRRAAVKEALDKKHKRLTTFGSTPTRSFTPPVEDVSLSNLRAGKNSVSMRPPIPKAFSQRPKRHSSGLGFMKPYSNPLKKLDFGGDSDSGGNGIGVISEDLEEDTDKEYRSSEELPIQTNKGEDSLLEDDNTNMSTPLQKSFSAPENSSIADNENTTGSNNQPTDAKLDTAAESDTNITNILKVIPGVDMSTRSSSSRTASTLNESALNTPTTDKTDTFLAEMIIEENEKKSLSTNILNSGSMPTLSFVKENISGSTTPVYASTVGFSFESPGKIKNISRNFGPRTQSELNLPKKSNNRPAAVSDPLYTHSNSCSSTPLIRGNAILISENVSPKTVLLSNQENDSTLENKDDQNEPLNINHSDINLNNSNTPKTIGSPQKAMLLGASTQKPTLLKPTLRTLNDSSLKSRIVTNQNTSHSPKKVARNQNETLNNNSDLIVPQIDEQKEDQEDSNEAIDSDDRHKNSELLVDENVSIDKDMQKVEVIETKPRPQSMESRQKLLDKQLSPKRILETPNKMRTNIRKNSAQNLGVTGEQLLESLRLGVNIIPRERKILGTPRTPQTGTSKTKLVMNIPTPSISTLNESPLSTRGRSDSVSATSNNQVTPTKPSKHIL</sequence>
<keyword evidence="4" id="KW-1185">Reference proteome</keyword>
<dbReference type="OrthoDB" id="5565726at2759"/>
<keyword evidence="1" id="KW-0175">Coiled coil</keyword>
<feature type="compositionally biased region" description="Polar residues" evidence="2">
    <location>
        <begin position="541"/>
        <end position="556"/>
    </location>
</feature>
<feature type="compositionally biased region" description="Polar residues" evidence="2">
    <location>
        <begin position="1192"/>
        <end position="1202"/>
    </location>
</feature>
<evidence type="ECO:0000256" key="2">
    <source>
        <dbReference type="SAM" id="MobiDB-lite"/>
    </source>
</evidence>
<feature type="compositionally biased region" description="Polar residues" evidence="2">
    <location>
        <begin position="1414"/>
        <end position="1425"/>
    </location>
</feature>
<dbReference type="EMBL" id="MBFT01000379">
    <property type="protein sequence ID" value="PVU92271.1"/>
    <property type="molecule type" value="Genomic_DNA"/>
</dbReference>
<feature type="region of interest" description="Disordered" evidence="2">
    <location>
        <begin position="843"/>
        <end position="868"/>
    </location>
</feature>